<comment type="similarity">
    <text evidence="2">Belongs to the mitochondrion-specific ribosomal protein mS33 family.</text>
</comment>
<dbReference type="EMBL" id="MU151610">
    <property type="protein sequence ID" value="KAF9442552.1"/>
    <property type="molecule type" value="Genomic_DNA"/>
</dbReference>
<feature type="compositionally biased region" description="Basic and acidic residues" evidence="7">
    <location>
        <begin position="100"/>
        <end position="111"/>
    </location>
</feature>
<reference evidence="8" key="1">
    <citation type="submission" date="2020-11" db="EMBL/GenBank/DDBJ databases">
        <authorList>
            <consortium name="DOE Joint Genome Institute"/>
            <person name="Ahrendt S."/>
            <person name="Riley R."/>
            <person name="Andreopoulos W."/>
            <person name="Labutti K."/>
            <person name="Pangilinan J."/>
            <person name="Ruiz-Duenas F.J."/>
            <person name="Barrasa J.M."/>
            <person name="Sanchez-Garcia M."/>
            <person name="Camarero S."/>
            <person name="Miyauchi S."/>
            <person name="Serrano A."/>
            <person name="Linde D."/>
            <person name="Babiker R."/>
            <person name="Drula E."/>
            <person name="Ayuso-Fernandez I."/>
            <person name="Pacheco R."/>
            <person name="Padilla G."/>
            <person name="Ferreira P."/>
            <person name="Barriuso J."/>
            <person name="Kellner H."/>
            <person name="Castanera R."/>
            <person name="Alfaro M."/>
            <person name="Ramirez L."/>
            <person name="Pisabarro A.G."/>
            <person name="Kuo A."/>
            <person name="Tritt A."/>
            <person name="Lipzen A."/>
            <person name="He G."/>
            <person name="Yan M."/>
            <person name="Ng V."/>
            <person name="Cullen D."/>
            <person name="Martin F."/>
            <person name="Rosso M.-N."/>
            <person name="Henrissat B."/>
            <person name="Hibbett D."/>
            <person name="Martinez A.T."/>
            <person name="Grigoriev I.V."/>
        </authorList>
    </citation>
    <scope>NUCLEOTIDE SEQUENCE</scope>
    <source>
        <strain evidence="8">MF-IS2</strain>
    </source>
</reference>
<protein>
    <recommendedName>
        <fullName evidence="6">Small ribosomal subunit protein mS33</fullName>
    </recommendedName>
</protein>
<evidence type="ECO:0000256" key="4">
    <source>
        <dbReference type="ARBA" id="ARBA00023128"/>
    </source>
</evidence>
<sequence>MNALPWLSATGKRLFALNQVRAEVFQTAFNPTSVRTGAKYLRRRLRGPAMVNYYPPTLNMAHIVRRYPELEMVNDEEQTRLEDIEIKKKRGKATPKKARTPGESRRAGKKR</sequence>
<accession>A0A9P6BX21</accession>
<evidence type="ECO:0000256" key="2">
    <source>
        <dbReference type="ARBA" id="ARBA00008970"/>
    </source>
</evidence>
<dbReference type="Pfam" id="PF08293">
    <property type="entry name" value="MRP-S33"/>
    <property type="match status" value="1"/>
</dbReference>
<evidence type="ECO:0000256" key="3">
    <source>
        <dbReference type="ARBA" id="ARBA00022980"/>
    </source>
</evidence>
<evidence type="ECO:0000313" key="8">
    <source>
        <dbReference type="EMBL" id="KAF9442552.1"/>
    </source>
</evidence>
<dbReference type="InterPro" id="IPR013219">
    <property type="entry name" value="Ribosomal_mS33"/>
</dbReference>
<dbReference type="AlphaFoldDB" id="A0A9P6BX21"/>
<keyword evidence="9" id="KW-1185">Reference proteome</keyword>
<dbReference type="PANTHER" id="PTHR13362:SF2">
    <property type="entry name" value="SMALL RIBOSOMAL SUBUNIT PROTEIN MS33"/>
    <property type="match status" value="1"/>
</dbReference>
<organism evidence="8 9">
    <name type="scientific">Macrolepiota fuliginosa MF-IS2</name>
    <dbReference type="NCBI Taxonomy" id="1400762"/>
    <lineage>
        <taxon>Eukaryota</taxon>
        <taxon>Fungi</taxon>
        <taxon>Dikarya</taxon>
        <taxon>Basidiomycota</taxon>
        <taxon>Agaricomycotina</taxon>
        <taxon>Agaricomycetes</taxon>
        <taxon>Agaricomycetidae</taxon>
        <taxon>Agaricales</taxon>
        <taxon>Agaricineae</taxon>
        <taxon>Agaricaceae</taxon>
        <taxon>Macrolepiota</taxon>
    </lineage>
</organism>
<gene>
    <name evidence="8" type="ORF">P691DRAFT_765107</name>
</gene>
<evidence type="ECO:0000256" key="5">
    <source>
        <dbReference type="ARBA" id="ARBA00023274"/>
    </source>
</evidence>
<keyword evidence="3" id="KW-0689">Ribosomal protein</keyword>
<dbReference type="Proteomes" id="UP000807342">
    <property type="component" value="Unassembled WGS sequence"/>
</dbReference>
<comment type="caution">
    <text evidence="8">The sequence shown here is derived from an EMBL/GenBank/DDBJ whole genome shotgun (WGS) entry which is preliminary data.</text>
</comment>
<evidence type="ECO:0000313" key="9">
    <source>
        <dbReference type="Proteomes" id="UP000807342"/>
    </source>
</evidence>
<evidence type="ECO:0000256" key="6">
    <source>
        <dbReference type="ARBA" id="ARBA00035132"/>
    </source>
</evidence>
<dbReference type="PANTHER" id="PTHR13362">
    <property type="entry name" value="MITOCHONDRIAL RIBOSOMAL PROTEIN S33"/>
    <property type="match status" value="1"/>
</dbReference>
<keyword evidence="5" id="KW-0687">Ribonucleoprotein</keyword>
<dbReference type="GO" id="GO:0005840">
    <property type="term" value="C:ribosome"/>
    <property type="evidence" value="ECO:0007669"/>
    <property type="project" value="UniProtKB-KW"/>
</dbReference>
<dbReference type="GO" id="GO:0005739">
    <property type="term" value="C:mitochondrion"/>
    <property type="evidence" value="ECO:0007669"/>
    <property type="project" value="UniProtKB-SubCell"/>
</dbReference>
<proteinExistence type="inferred from homology"/>
<comment type="subcellular location">
    <subcellularLocation>
        <location evidence="1">Mitochondrion</location>
    </subcellularLocation>
</comment>
<dbReference type="GO" id="GO:1990904">
    <property type="term" value="C:ribonucleoprotein complex"/>
    <property type="evidence" value="ECO:0007669"/>
    <property type="project" value="UniProtKB-KW"/>
</dbReference>
<evidence type="ECO:0000256" key="1">
    <source>
        <dbReference type="ARBA" id="ARBA00004173"/>
    </source>
</evidence>
<name>A0A9P6BX21_9AGAR</name>
<evidence type="ECO:0000256" key="7">
    <source>
        <dbReference type="SAM" id="MobiDB-lite"/>
    </source>
</evidence>
<keyword evidence="4" id="KW-0496">Mitochondrion</keyword>
<dbReference type="OrthoDB" id="2257454at2759"/>
<feature type="region of interest" description="Disordered" evidence="7">
    <location>
        <begin position="78"/>
        <end position="111"/>
    </location>
</feature>
<feature type="compositionally biased region" description="Basic residues" evidence="7">
    <location>
        <begin position="87"/>
        <end position="99"/>
    </location>
</feature>